<sequence>MTRPESNVTSAAAPSFSHLLALSDEHGVFEHALLDAPRREHGYCVDDVARAIGVLLREPDPAPELVVLMRTCLRFVEQAVDPDGRAHNRMADGGGWTDEPALGDWWGRAVQALGLAAVRAPTEQLRYQALAAFHRAALARSPHGRAMAFATLGAAEVLINDPHDLAARALVLDGMATIATPHVDSWEWPEPRLRYANAVLPEALLAGGSATDNPRIIARGLLMLRFLVHIETARGHLSVAGVAGRGPAQRSAQFDQQPIEVAALADASARAFEITQDSEWRDVVAIAWAWFTGDNDASTPMFDHVSGAGFDGLHEHGRNGNRGAESTLAALSTYQHARRLEVLELVAS</sequence>
<reference evidence="2" key="1">
    <citation type="journal article" date="2019" name="Int. J. Syst. Evol. Microbiol.">
        <title>The Global Catalogue of Microorganisms (GCM) 10K type strain sequencing project: providing services to taxonomists for standard genome sequencing and annotation.</title>
        <authorList>
            <consortium name="The Broad Institute Genomics Platform"/>
            <consortium name="The Broad Institute Genome Sequencing Center for Infectious Disease"/>
            <person name="Wu L."/>
            <person name="Ma J."/>
        </authorList>
    </citation>
    <scope>NUCLEOTIDE SEQUENCE [LARGE SCALE GENOMIC DNA]</scope>
    <source>
        <strain evidence="2">JCM 14902</strain>
    </source>
</reference>
<dbReference type="RefSeq" id="WP_344064097.1">
    <property type="nucleotide sequence ID" value="NZ_BAAAOH010000001.1"/>
</dbReference>
<gene>
    <name evidence="1" type="ORF">GCM10009777_30470</name>
</gene>
<comment type="caution">
    <text evidence="1">The sequence shown here is derived from an EMBL/GenBank/DDBJ whole genome shotgun (WGS) entry which is preliminary data.</text>
</comment>
<accession>A0ABP5ECG4</accession>
<evidence type="ECO:0000313" key="1">
    <source>
        <dbReference type="EMBL" id="GAA1992868.1"/>
    </source>
</evidence>
<evidence type="ECO:0000313" key="2">
    <source>
        <dbReference type="Proteomes" id="UP001500326"/>
    </source>
</evidence>
<keyword evidence="2" id="KW-1185">Reference proteome</keyword>
<keyword evidence="1" id="KW-0808">Transferase</keyword>
<proteinExistence type="predicted"/>
<dbReference type="GO" id="GO:0016740">
    <property type="term" value="F:transferase activity"/>
    <property type="evidence" value="ECO:0007669"/>
    <property type="project" value="UniProtKB-KW"/>
</dbReference>
<protein>
    <submittedName>
        <fullName evidence="1">Glycosyl transferase</fullName>
    </submittedName>
</protein>
<dbReference type="Proteomes" id="UP001500326">
    <property type="component" value="Unassembled WGS sequence"/>
</dbReference>
<dbReference type="EMBL" id="BAAAOH010000001">
    <property type="protein sequence ID" value="GAA1992868.1"/>
    <property type="molecule type" value="Genomic_DNA"/>
</dbReference>
<name>A0ABP5ECG4_9MICO</name>
<organism evidence="1 2">
    <name type="scientific">Microbacterium pumilum</name>
    <dbReference type="NCBI Taxonomy" id="344165"/>
    <lineage>
        <taxon>Bacteria</taxon>
        <taxon>Bacillati</taxon>
        <taxon>Actinomycetota</taxon>
        <taxon>Actinomycetes</taxon>
        <taxon>Micrococcales</taxon>
        <taxon>Microbacteriaceae</taxon>
        <taxon>Microbacterium</taxon>
    </lineage>
</organism>